<dbReference type="EMBL" id="LT906555">
    <property type="protein sequence ID" value="SNW61957.1"/>
    <property type="molecule type" value="Genomic_DNA"/>
</dbReference>
<accession>A0A2I2L364</accession>
<gene>
    <name evidence="1" type="ORF">ORPV_53</name>
</gene>
<dbReference type="Proteomes" id="UP000236316">
    <property type="component" value="Segment"/>
</dbReference>
<reference evidence="1" key="1">
    <citation type="submission" date="2017-08" db="EMBL/GenBank/DDBJ databases">
        <authorList>
            <consortium name="Urmite Genomes"/>
        </authorList>
    </citation>
    <scope>NUCLEOTIDE SEQUENCE [LARGE SCALE GENOMIC DNA]</scope>
    <source>
        <strain evidence="1">IHUMI-LCC2</strain>
    </source>
</reference>
<keyword evidence="2" id="KW-1185">Reference proteome</keyword>
<name>A0A2I2L364_9VIRU</name>
<proteinExistence type="predicted"/>
<protein>
    <submittedName>
        <fullName evidence="1">Uncharacterized protein</fullName>
    </submittedName>
</protein>
<evidence type="ECO:0000313" key="1">
    <source>
        <dbReference type="EMBL" id="SNW61957.1"/>
    </source>
</evidence>
<dbReference type="KEGG" id="vg:35382318"/>
<dbReference type="GeneID" id="35382318"/>
<sequence length="68" mass="7656">MNIQQNNTSLNQTFINGMKYACLYYLGISGSDDTYMDNLIINKISSKEIIGDTKLTGISLIVNIKEYN</sequence>
<organism evidence="1">
    <name type="scientific">Orpheovirus IHUMI-LCC2</name>
    <dbReference type="NCBI Taxonomy" id="2023057"/>
    <lineage>
        <taxon>Viruses</taxon>
        <taxon>Varidnaviria</taxon>
        <taxon>Bamfordvirae</taxon>
        <taxon>Nucleocytoviricota</taxon>
        <taxon>Megaviricetes</taxon>
        <taxon>Pimascovirales</taxon>
        <taxon>Ocovirineae</taxon>
        <taxon>Orpheoviridae</taxon>
        <taxon>Alphaorpheovirus</taxon>
        <taxon>Alphaorpheovirus massiliense</taxon>
    </lineage>
</organism>
<evidence type="ECO:0000313" key="2">
    <source>
        <dbReference type="Proteomes" id="UP000236316"/>
    </source>
</evidence>
<dbReference type="RefSeq" id="YP_009448259.1">
    <property type="nucleotide sequence ID" value="NC_036594.1"/>
</dbReference>